<evidence type="ECO:0000256" key="2">
    <source>
        <dbReference type="ARBA" id="ARBA00004613"/>
    </source>
</evidence>
<evidence type="ECO:0000256" key="11">
    <source>
        <dbReference type="ARBA" id="ARBA00023295"/>
    </source>
</evidence>
<keyword evidence="10" id="KW-0119">Carbohydrate metabolism</keyword>
<dbReference type="EC" id="3.2.1.22" evidence="4 13"/>
<dbReference type="EMBL" id="KN839847">
    <property type="protein sequence ID" value="KIJ64233.1"/>
    <property type="molecule type" value="Genomic_DNA"/>
</dbReference>
<sequence length="541" mass="58320">MDTVRALTLAFLLSGVVALDNGVARTPAMGWNPYNVYLCNTDEAQYQAAAQALVQSGLKDVGYKYFGLDCGWQSTNRTSSGTFMWNATRIPSGIPALAEYVHELGLLFGVYSDAGYYSCDFVGGTAHWIGSLGYEQSDADTFTEWGADYLKYDNCYAVNKTDFVDDYPPIQEEPHYTAMRDALANTGREVVYSICEWGVQDPARWAGPVGNSWRISNDIGPPPSFANLQRIINQLVPITQFAGPGAWNDLDLLEVGNAGLTEEEWEMHFAFWAAAKSPLFISTDLTTASNEVLDILGNERIIAVHQDPLGKSIAFKRRYTDDYDVWAGPLADGSVVAVLLNWANATQSITFDLPDVGLSAAYITDLWTGAELGTTELTYTTSVGAHGALVFKLSNGVLAPPTQFTTYLAESLSNVLTGGATPRALNSSASVVGYIGYNGTLTFTGVDGGATGGTKLVSLTYANADYTFYNTDCSNCRRAEVGVNGGAPVIAEMPISGQSWDILFAGYLLSLNGFVPGTNNNVTFSNYDAWAPDMYSLGVQA</sequence>
<keyword evidence="9" id="KW-0325">Glycoprotein</keyword>
<dbReference type="GO" id="GO:0005576">
    <property type="term" value="C:extracellular region"/>
    <property type="evidence" value="ECO:0007669"/>
    <property type="project" value="UniProtKB-SubCell"/>
</dbReference>
<evidence type="ECO:0000256" key="6">
    <source>
        <dbReference type="ARBA" id="ARBA00022729"/>
    </source>
</evidence>
<evidence type="ECO:0000256" key="5">
    <source>
        <dbReference type="ARBA" id="ARBA00022525"/>
    </source>
</evidence>
<keyword evidence="5" id="KW-0964">Secreted</keyword>
<dbReference type="InterPro" id="IPR002241">
    <property type="entry name" value="Glyco_hydro_27"/>
</dbReference>
<name>A0A0C9W981_9AGAM</name>
<evidence type="ECO:0000313" key="16">
    <source>
        <dbReference type="EMBL" id="KIJ64233.1"/>
    </source>
</evidence>
<dbReference type="GO" id="GO:0000272">
    <property type="term" value="P:polysaccharide catabolic process"/>
    <property type="evidence" value="ECO:0007669"/>
    <property type="project" value="UniProtKB-KW"/>
</dbReference>
<dbReference type="InterPro" id="IPR013785">
    <property type="entry name" value="Aldolase_TIM"/>
</dbReference>
<evidence type="ECO:0000256" key="12">
    <source>
        <dbReference type="ARBA" id="ARBA00023326"/>
    </source>
</evidence>
<dbReference type="HOGENOM" id="CLU_013093_3_0_1"/>
<feature type="domain" description="Alpha galactosidase C-terminal" evidence="15">
    <location>
        <begin position="321"/>
        <end position="393"/>
    </location>
</feature>
<keyword evidence="6 14" id="KW-0732">Signal</keyword>
<dbReference type="Gene3D" id="2.60.120.260">
    <property type="entry name" value="Galactose-binding domain-like"/>
    <property type="match status" value="1"/>
</dbReference>
<keyword evidence="17" id="KW-1185">Reference proteome</keyword>
<evidence type="ECO:0000256" key="13">
    <source>
        <dbReference type="RuleBase" id="RU361168"/>
    </source>
</evidence>
<dbReference type="InterPro" id="IPR017853">
    <property type="entry name" value="GH"/>
</dbReference>
<evidence type="ECO:0000256" key="8">
    <source>
        <dbReference type="ARBA" id="ARBA00023157"/>
    </source>
</evidence>
<comment type="catalytic activity">
    <reaction evidence="1 13">
        <text>Hydrolysis of terminal, non-reducing alpha-D-galactose residues in alpha-D-galactosides, including galactose oligosaccharides, galactomannans and galactolipids.</text>
        <dbReference type="EC" id="3.2.1.22"/>
    </reaction>
</comment>
<comment type="similarity">
    <text evidence="3 13">Belongs to the glycosyl hydrolase 27 family.</text>
</comment>
<accession>A0A0C9W981</accession>
<evidence type="ECO:0000256" key="3">
    <source>
        <dbReference type="ARBA" id="ARBA00009743"/>
    </source>
</evidence>
<evidence type="ECO:0000256" key="9">
    <source>
        <dbReference type="ARBA" id="ARBA00023180"/>
    </source>
</evidence>
<dbReference type="AlphaFoldDB" id="A0A0C9W981"/>
<evidence type="ECO:0000256" key="14">
    <source>
        <dbReference type="SAM" id="SignalP"/>
    </source>
</evidence>
<dbReference type="InterPro" id="IPR041233">
    <property type="entry name" value="Melibiase_C"/>
</dbReference>
<dbReference type="CDD" id="cd14792">
    <property type="entry name" value="GH27"/>
    <property type="match status" value="1"/>
</dbReference>
<feature type="chain" id="PRO_5002222198" description="Alpha-galactosidase" evidence="14">
    <location>
        <begin position="19"/>
        <end position="541"/>
    </location>
</feature>
<evidence type="ECO:0000313" key="17">
    <source>
        <dbReference type="Proteomes" id="UP000053820"/>
    </source>
</evidence>
<feature type="signal peptide" evidence="14">
    <location>
        <begin position="1"/>
        <end position="18"/>
    </location>
</feature>
<dbReference type="PANTHER" id="PTHR11452:SF75">
    <property type="entry name" value="ALPHA-GALACTOSIDASE MEL1"/>
    <property type="match status" value="1"/>
</dbReference>
<proteinExistence type="inferred from homology"/>
<dbReference type="Gene3D" id="2.60.40.1180">
    <property type="entry name" value="Golgi alpha-mannosidase II"/>
    <property type="match status" value="1"/>
</dbReference>
<dbReference type="InterPro" id="IPR013780">
    <property type="entry name" value="Glyco_hydro_b"/>
</dbReference>
<dbReference type="Pfam" id="PF17801">
    <property type="entry name" value="Melibiase_C"/>
    <property type="match status" value="1"/>
</dbReference>
<keyword evidence="8 13" id="KW-1015">Disulfide bond</keyword>
<keyword evidence="11 13" id="KW-0326">Glycosidase</keyword>
<dbReference type="PRINTS" id="PR00740">
    <property type="entry name" value="GLHYDRLASE27"/>
</dbReference>
<evidence type="ECO:0000256" key="4">
    <source>
        <dbReference type="ARBA" id="ARBA00012755"/>
    </source>
</evidence>
<evidence type="ECO:0000256" key="10">
    <source>
        <dbReference type="ARBA" id="ARBA00023277"/>
    </source>
</evidence>
<keyword evidence="12" id="KW-0624">Polysaccharide degradation</keyword>
<reference evidence="16 17" key="1">
    <citation type="submission" date="2014-04" db="EMBL/GenBank/DDBJ databases">
        <title>Evolutionary Origins and Diversification of the Mycorrhizal Mutualists.</title>
        <authorList>
            <consortium name="DOE Joint Genome Institute"/>
            <consortium name="Mycorrhizal Genomics Consortium"/>
            <person name="Kohler A."/>
            <person name="Kuo A."/>
            <person name="Nagy L.G."/>
            <person name="Floudas D."/>
            <person name="Copeland A."/>
            <person name="Barry K.W."/>
            <person name="Cichocki N."/>
            <person name="Veneault-Fourrey C."/>
            <person name="LaButti K."/>
            <person name="Lindquist E.A."/>
            <person name="Lipzen A."/>
            <person name="Lundell T."/>
            <person name="Morin E."/>
            <person name="Murat C."/>
            <person name="Riley R."/>
            <person name="Ohm R."/>
            <person name="Sun H."/>
            <person name="Tunlid A."/>
            <person name="Henrissat B."/>
            <person name="Grigoriev I.V."/>
            <person name="Hibbett D.S."/>
            <person name="Martin F."/>
        </authorList>
    </citation>
    <scope>NUCLEOTIDE SEQUENCE [LARGE SCALE GENOMIC DNA]</scope>
    <source>
        <strain evidence="16 17">MD-312</strain>
    </source>
</reference>
<organism evidence="16 17">
    <name type="scientific">Hydnomerulius pinastri MD-312</name>
    <dbReference type="NCBI Taxonomy" id="994086"/>
    <lineage>
        <taxon>Eukaryota</taxon>
        <taxon>Fungi</taxon>
        <taxon>Dikarya</taxon>
        <taxon>Basidiomycota</taxon>
        <taxon>Agaricomycotina</taxon>
        <taxon>Agaricomycetes</taxon>
        <taxon>Agaricomycetidae</taxon>
        <taxon>Boletales</taxon>
        <taxon>Boletales incertae sedis</taxon>
        <taxon>Leucogyrophana</taxon>
    </lineage>
</organism>
<dbReference type="FunFam" id="3.20.20.70:FF:000197">
    <property type="entry name" value="Alpha-galactosidase"/>
    <property type="match status" value="1"/>
</dbReference>
<dbReference type="GO" id="GO:0004557">
    <property type="term" value="F:alpha-galactosidase activity"/>
    <property type="evidence" value="ECO:0007669"/>
    <property type="project" value="UniProtKB-EC"/>
</dbReference>
<dbReference type="Proteomes" id="UP000053820">
    <property type="component" value="Unassembled WGS sequence"/>
</dbReference>
<dbReference type="OrthoDB" id="5795902at2759"/>
<keyword evidence="7 13" id="KW-0378">Hydrolase</keyword>
<gene>
    <name evidence="16" type="ORF">HYDPIDRAFT_112193</name>
</gene>
<dbReference type="Pfam" id="PF16499">
    <property type="entry name" value="Melibiase_2"/>
    <property type="match status" value="1"/>
</dbReference>
<comment type="subcellular location">
    <subcellularLocation>
        <location evidence="2">Secreted</location>
    </subcellularLocation>
</comment>
<protein>
    <recommendedName>
        <fullName evidence="4 13">Alpha-galactosidase</fullName>
        <ecNumber evidence="4 13">3.2.1.22</ecNumber>
    </recommendedName>
    <alternativeName>
        <fullName evidence="13">Melibiase</fullName>
    </alternativeName>
</protein>
<dbReference type="SUPFAM" id="SSF51445">
    <property type="entry name" value="(Trans)glycosidases"/>
    <property type="match status" value="1"/>
</dbReference>
<evidence type="ECO:0000259" key="15">
    <source>
        <dbReference type="Pfam" id="PF17801"/>
    </source>
</evidence>
<evidence type="ECO:0000256" key="7">
    <source>
        <dbReference type="ARBA" id="ARBA00022801"/>
    </source>
</evidence>
<dbReference type="PANTHER" id="PTHR11452">
    <property type="entry name" value="ALPHA-GALACTOSIDASE/ALPHA-N-ACETYLGALACTOSAMINIDASE"/>
    <property type="match status" value="1"/>
</dbReference>
<evidence type="ECO:0000256" key="1">
    <source>
        <dbReference type="ARBA" id="ARBA00001255"/>
    </source>
</evidence>
<dbReference type="SUPFAM" id="SSF51011">
    <property type="entry name" value="Glycosyl hydrolase domain"/>
    <property type="match status" value="1"/>
</dbReference>
<dbReference type="FunFam" id="2.60.40.1180:FF:000008">
    <property type="entry name" value="Alpha-galactosidase"/>
    <property type="match status" value="1"/>
</dbReference>
<dbReference type="Gene3D" id="3.20.20.70">
    <property type="entry name" value="Aldolase class I"/>
    <property type="match status" value="1"/>
</dbReference>